<proteinExistence type="predicted"/>
<name>A0ACB8CZ28_DERSI</name>
<organism evidence="1 2">
    <name type="scientific">Dermacentor silvarum</name>
    <name type="common">Tick</name>
    <dbReference type="NCBI Taxonomy" id="543639"/>
    <lineage>
        <taxon>Eukaryota</taxon>
        <taxon>Metazoa</taxon>
        <taxon>Ecdysozoa</taxon>
        <taxon>Arthropoda</taxon>
        <taxon>Chelicerata</taxon>
        <taxon>Arachnida</taxon>
        <taxon>Acari</taxon>
        <taxon>Parasitiformes</taxon>
        <taxon>Ixodida</taxon>
        <taxon>Ixodoidea</taxon>
        <taxon>Ixodidae</taxon>
        <taxon>Rhipicephalinae</taxon>
        <taxon>Dermacentor</taxon>
    </lineage>
</organism>
<sequence length="304" mass="34116">MDGKKRVNFSEEERSVLINLVSKYQTIVENKRTDGVSLDKKKKTWKEITDEYNCRPDVRFRTEAQLRKCWDNLKEKWRKGKADDMKEVFTTGGGCAPASQLTDELERVGAVASHMSTRVENPFDSDRGRHAVTPRSQSTPSVVTLLQPMQVETLESPNDSIYEWDLPASPNDESSEVVCIQAQNGATTAEVELSAQGGPADLQPAVPPLASPLQATPQNPAPVQRRTLAKRAAVEEELSARLSSVEEDNKRKTREHLLKMKLMRAEHALHMRQSKQMHELDCASKKAKLELLMLKIDAVKKASK</sequence>
<evidence type="ECO:0000313" key="1">
    <source>
        <dbReference type="EMBL" id="KAH7954404.1"/>
    </source>
</evidence>
<dbReference type="Proteomes" id="UP000821865">
    <property type="component" value="Chromosome 4"/>
</dbReference>
<keyword evidence="2" id="KW-1185">Reference proteome</keyword>
<comment type="caution">
    <text evidence="1">The sequence shown here is derived from an EMBL/GenBank/DDBJ whole genome shotgun (WGS) entry which is preliminary data.</text>
</comment>
<accession>A0ACB8CZ28</accession>
<reference evidence="1" key="1">
    <citation type="submission" date="2020-05" db="EMBL/GenBank/DDBJ databases">
        <title>Large-scale comparative analyses of tick genomes elucidate their genetic diversity and vector capacities.</title>
        <authorList>
            <person name="Jia N."/>
            <person name="Wang J."/>
            <person name="Shi W."/>
            <person name="Du L."/>
            <person name="Sun Y."/>
            <person name="Zhan W."/>
            <person name="Jiang J."/>
            <person name="Wang Q."/>
            <person name="Zhang B."/>
            <person name="Ji P."/>
            <person name="Sakyi L.B."/>
            <person name="Cui X."/>
            <person name="Yuan T."/>
            <person name="Jiang B."/>
            <person name="Yang W."/>
            <person name="Lam T.T.-Y."/>
            <person name="Chang Q."/>
            <person name="Ding S."/>
            <person name="Wang X."/>
            <person name="Zhu J."/>
            <person name="Ruan X."/>
            <person name="Zhao L."/>
            <person name="Wei J."/>
            <person name="Que T."/>
            <person name="Du C."/>
            <person name="Cheng J."/>
            <person name="Dai P."/>
            <person name="Han X."/>
            <person name="Huang E."/>
            <person name="Gao Y."/>
            <person name="Liu J."/>
            <person name="Shao H."/>
            <person name="Ye R."/>
            <person name="Li L."/>
            <person name="Wei W."/>
            <person name="Wang X."/>
            <person name="Wang C."/>
            <person name="Yang T."/>
            <person name="Huo Q."/>
            <person name="Li W."/>
            <person name="Guo W."/>
            <person name="Chen H."/>
            <person name="Zhou L."/>
            <person name="Ni X."/>
            <person name="Tian J."/>
            <person name="Zhou Y."/>
            <person name="Sheng Y."/>
            <person name="Liu T."/>
            <person name="Pan Y."/>
            <person name="Xia L."/>
            <person name="Li J."/>
            <person name="Zhao F."/>
            <person name="Cao W."/>
        </authorList>
    </citation>
    <scope>NUCLEOTIDE SEQUENCE</scope>
    <source>
        <strain evidence="1">Dsil-2018</strain>
    </source>
</reference>
<protein>
    <submittedName>
        <fullName evidence="1">Uncharacterized protein</fullName>
    </submittedName>
</protein>
<gene>
    <name evidence="1" type="ORF">HPB49_018256</name>
</gene>
<evidence type="ECO:0000313" key="2">
    <source>
        <dbReference type="Proteomes" id="UP000821865"/>
    </source>
</evidence>
<dbReference type="EMBL" id="CM023473">
    <property type="protein sequence ID" value="KAH7954404.1"/>
    <property type="molecule type" value="Genomic_DNA"/>
</dbReference>